<dbReference type="PROSITE" id="PS00022">
    <property type="entry name" value="EGF_1"/>
    <property type="match status" value="1"/>
</dbReference>
<feature type="compositionally biased region" description="Basic and acidic residues" evidence="2">
    <location>
        <begin position="463"/>
        <end position="474"/>
    </location>
</feature>
<comment type="caution">
    <text evidence="5">The sequence shown here is derived from an EMBL/GenBank/DDBJ whole genome shotgun (WGS) entry which is preliminary data.</text>
</comment>
<organism evidence="5 6">
    <name type="scientific">Cherax quadricarinatus</name>
    <name type="common">Australian red claw crayfish</name>
    <dbReference type="NCBI Taxonomy" id="27406"/>
    <lineage>
        <taxon>Eukaryota</taxon>
        <taxon>Metazoa</taxon>
        <taxon>Ecdysozoa</taxon>
        <taxon>Arthropoda</taxon>
        <taxon>Crustacea</taxon>
        <taxon>Multicrustacea</taxon>
        <taxon>Malacostraca</taxon>
        <taxon>Eumalacostraca</taxon>
        <taxon>Eucarida</taxon>
        <taxon>Decapoda</taxon>
        <taxon>Pleocyemata</taxon>
        <taxon>Astacidea</taxon>
        <taxon>Parastacoidea</taxon>
        <taxon>Parastacidae</taxon>
        <taxon>Cherax</taxon>
    </lineage>
</organism>
<feature type="compositionally biased region" description="Low complexity" evidence="2">
    <location>
        <begin position="110"/>
        <end position="119"/>
    </location>
</feature>
<dbReference type="PANTHER" id="PTHR11905">
    <property type="entry name" value="ADAM A DISINTEGRIN AND METALLOPROTEASE DOMAIN"/>
    <property type="match status" value="1"/>
</dbReference>
<proteinExistence type="predicted"/>
<feature type="region of interest" description="Disordered" evidence="2">
    <location>
        <begin position="383"/>
        <end position="579"/>
    </location>
</feature>
<feature type="compositionally biased region" description="Basic and acidic residues" evidence="2">
    <location>
        <begin position="396"/>
        <end position="411"/>
    </location>
</feature>
<feature type="non-terminal residue" evidence="5">
    <location>
        <position position="1"/>
    </location>
</feature>
<feature type="disulfide bond" evidence="1">
    <location>
        <begin position="72"/>
        <end position="81"/>
    </location>
</feature>
<evidence type="ECO:0000256" key="3">
    <source>
        <dbReference type="SAM" id="Phobius"/>
    </source>
</evidence>
<gene>
    <name evidence="5" type="ORF">OTU49_003290</name>
</gene>
<reference evidence="5 6" key="1">
    <citation type="journal article" date="2024" name="BMC Genomics">
        <title>Genome assembly of redclaw crayfish (Cherax quadricarinatus) provides insights into its immune adaptation and hypoxia tolerance.</title>
        <authorList>
            <person name="Liu Z."/>
            <person name="Zheng J."/>
            <person name="Li H."/>
            <person name="Fang K."/>
            <person name="Wang S."/>
            <person name="He J."/>
            <person name="Zhou D."/>
            <person name="Weng S."/>
            <person name="Chi M."/>
            <person name="Gu Z."/>
            <person name="He J."/>
            <person name="Li F."/>
            <person name="Wang M."/>
        </authorList>
    </citation>
    <scope>NUCLEOTIDE SEQUENCE [LARGE SCALE GENOMIC DNA]</scope>
    <source>
        <strain evidence="5">ZL_2023a</strain>
    </source>
</reference>
<keyword evidence="1" id="KW-0245">EGF-like domain</keyword>
<accession>A0AAW0YB34</accession>
<comment type="caution">
    <text evidence="1">Lacks conserved residue(s) required for the propagation of feature annotation.</text>
</comment>
<keyword evidence="6" id="KW-1185">Reference proteome</keyword>
<feature type="region of interest" description="Disordered" evidence="2">
    <location>
        <begin position="185"/>
        <end position="281"/>
    </location>
</feature>
<feature type="transmembrane region" description="Helical" evidence="3">
    <location>
        <begin position="139"/>
        <end position="163"/>
    </location>
</feature>
<evidence type="ECO:0000313" key="6">
    <source>
        <dbReference type="Proteomes" id="UP001445076"/>
    </source>
</evidence>
<evidence type="ECO:0000259" key="4">
    <source>
        <dbReference type="PROSITE" id="PS50026"/>
    </source>
</evidence>
<sequence>RTVRYEMGDERKRGGDWTLVNDGTACGEKLICVNQTCESLYPYIEPGHCETNNNALECSGHGVCSNVNSCFCTPGWTGVDCSIFDNSSLYTTPNPVDSQGPPYPPPTMKTPPSNTSSSSFDLKQGRNTQYVGQQGSDTVYLVVGLVSGMGGVFFAFAFMALCYRRKTTMPKYDAPYLKRPIVKKPPQQHLQSMMSKTEETSLDMGSRITFGNMPSYSRSLDSCREHKLQTMRRPGPPAGGSQSEEEALQSAEKEKWGEESQSDNNDVLSQSDNNADPECQVSEVERTLKSLNGYHEDIIDALKRAASHRSGATSMSSDELHTAHHDTYPRFPPGAAAIGGPGEFTRLKASHEKLADSGGEEEQVPPCGPIRIRNLEDLIRQLEHHPSRHMSPSGSEEIRMSETEADRHYRLDSSSCTESQGGRADNGGMGFVYGRYRQPPSSGSGTGSASGRGSDRLGSGGHEFSDGADSHAFTEEDDLERPDAGETADSESDEYSARPSSALLRSASEEALPVTRYEAARFEAASPQDPRLYSPPSDAASYHDDQDFPPTEQQIEEPLEAADPDHALLPQRRYPEYKH</sequence>
<dbReference type="Gene3D" id="2.10.25.10">
    <property type="entry name" value="Laminin"/>
    <property type="match status" value="1"/>
</dbReference>
<evidence type="ECO:0000256" key="2">
    <source>
        <dbReference type="SAM" id="MobiDB-lite"/>
    </source>
</evidence>
<evidence type="ECO:0000313" key="5">
    <source>
        <dbReference type="EMBL" id="KAK8753217.1"/>
    </source>
</evidence>
<dbReference type="Proteomes" id="UP001445076">
    <property type="component" value="Unassembled WGS sequence"/>
</dbReference>
<dbReference type="InterPro" id="IPR000742">
    <property type="entry name" value="EGF"/>
</dbReference>
<dbReference type="AlphaFoldDB" id="A0AAW0YB34"/>
<keyword evidence="3" id="KW-1133">Transmembrane helix</keyword>
<name>A0AAW0YB34_CHEQU</name>
<dbReference type="PROSITE" id="PS01186">
    <property type="entry name" value="EGF_2"/>
    <property type="match status" value="1"/>
</dbReference>
<protein>
    <recommendedName>
        <fullName evidence="4">EGF-like domain-containing protein</fullName>
    </recommendedName>
</protein>
<dbReference type="Pfam" id="PF23106">
    <property type="entry name" value="EGF_Teneurin"/>
    <property type="match status" value="1"/>
</dbReference>
<feature type="compositionally biased region" description="Acidic residues" evidence="2">
    <location>
        <begin position="475"/>
        <end position="494"/>
    </location>
</feature>
<dbReference type="EMBL" id="JARKIK010000003">
    <property type="protein sequence ID" value="KAK8753217.1"/>
    <property type="molecule type" value="Genomic_DNA"/>
</dbReference>
<keyword evidence="3" id="KW-0812">Transmembrane</keyword>
<feature type="compositionally biased region" description="Low complexity" evidence="2">
    <location>
        <begin position="497"/>
        <end position="513"/>
    </location>
</feature>
<feature type="domain" description="EGF-like" evidence="4">
    <location>
        <begin position="45"/>
        <end position="82"/>
    </location>
</feature>
<evidence type="ECO:0000256" key="1">
    <source>
        <dbReference type="PROSITE-ProRule" id="PRU00076"/>
    </source>
</evidence>
<feature type="compositionally biased region" description="Polar residues" evidence="2">
    <location>
        <begin position="262"/>
        <end position="274"/>
    </location>
</feature>
<keyword evidence="1" id="KW-1015">Disulfide bond</keyword>
<dbReference type="PANTHER" id="PTHR11905:SF237">
    <property type="entry name" value="MIND-MELD, ISOFORM J"/>
    <property type="match status" value="1"/>
</dbReference>
<feature type="region of interest" description="Disordered" evidence="2">
    <location>
        <begin position="94"/>
        <end position="122"/>
    </location>
</feature>
<keyword evidence="3" id="KW-0472">Membrane</keyword>
<dbReference type="PROSITE" id="PS50026">
    <property type="entry name" value="EGF_3"/>
    <property type="match status" value="1"/>
</dbReference>